<dbReference type="GO" id="GO:0005576">
    <property type="term" value="C:extracellular region"/>
    <property type="evidence" value="ECO:0007669"/>
    <property type="project" value="UniProtKB-SubCell"/>
</dbReference>
<feature type="chain" id="PRO_5030860531" evidence="3">
    <location>
        <begin position="38"/>
        <end position="392"/>
    </location>
</feature>
<dbReference type="PANTHER" id="PTHR10009:SF18">
    <property type="entry name" value="PROTEIN YELLOW-LIKE PROTEIN"/>
    <property type="match status" value="1"/>
</dbReference>
<dbReference type="Proteomes" id="UP000555756">
    <property type="component" value="Unassembled WGS sequence"/>
</dbReference>
<dbReference type="SUPFAM" id="SSF63829">
    <property type="entry name" value="Calcium-dependent phosphotriesterase"/>
    <property type="match status" value="1"/>
</dbReference>
<protein>
    <submittedName>
        <fullName evidence="4">Gluconolactonase</fullName>
    </submittedName>
</protein>
<evidence type="ECO:0000256" key="3">
    <source>
        <dbReference type="SAM" id="SignalP"/>
    </source>
</evidence>
<keyword evidence="5" id="KW-1185">Reference proteome</keyword>
<dbReference type="PANTHER" id="PTHR10009">
    <property type="entry name" value="PROTEIN YELLOW-RELATED"/>
    <property type="match status" value="1"/>
</dbReference>
<dbReference type="InterPro" id="IPR011042">
    <property type="entry name" value="6-blade_b-propeller_TolB-like"/>
</dbReference>
<evidence type="ECO:0000256" key="1">
    <source>
        <dbReference type="ARBA" id="ARBA00004613"/>
    </source>
</evidence>
<sequence length="392" mass="40633">MVSGVLTGRGGGWTRAAGARCVLMGALLAAAPCGARAADSVDHGAVPSGNVAVAARFSDMQPSGIVVLPDGSVILGFPRSAQDHAGPRLARLTTSPDGPPGLVAYPDAATQGRLVSPLGMTLDTRGRIWIVDEGTVAGATGPATPALVMVDPAPGGEGVRVLPLRAPAIRPDSHANDLRIDLTHGDAGLAFITDTSLADHPAIIVVDLASEKAWRVLDGDASTRPTPGFAMEVDGQMHRFDLAHPAMGQGGADGIAISPDSATLYWQPLSGRRLYSAPTAVLGDPQATPAALARAVRDEGETGVVDGMATAPDGSLYLTDLERHAILRRATDGTLSVVAHDPRLISPDGLALRGDTLWLTVGQWSRLPVFHGGHDRQERPWLVARIRMSGTP</sequence>
<dbReference type="InterPro" id="IPR017996">
    <property type="entry name" value="MRJP/yellow-related"/>
</dbReference>
<comment type="subcellular location">
    <subcellularLocation>
        <location evidence="1">Secreted</location>
    </subcellularLocation>
</comment>
<dbReference type="AlphaFoldDB" id="A0A7W4JST4"/>
<keyword evidence="3" id="KW-0732">Signal</keyword>
<name>A0A7W4JST4_9PROT</name>
<comment type="caution">
    <text evidence="4">The sequence shown here is derived from an EMBL/GenBank/DDBJ whole genome shotgun (WGS) entry which is preliminary data.</text>
</comment>
<accession>A0A7W4JST4</accession>
<dbReference type="Gene3D" id="2.120.10.30">
    <property type="entry name" value="TolB, C-terminal domain"/>
    <property type="match status" value="1"/>
</dbReference>
<feature type="signal peptide" evidence="3">
    <location>
        <begin position="1"/>
        <end position="37"/>
    </location>
</feature>
<evidence type="ECO:0000313" key="5">
    <source>
        <dbReference type="Proteomes" id="UP000555756"/>
    </source>
</evidence>
<evidence type="ECO:0000256" key="2">
    <source>
        <dbReference type="ARBA" id="ARBA00022525"/>
    </source>
</evidence>
<gene>
    <name evidence="4" type="ORF">HLH34_09585</name>
</gene>
<reference evidence="4 5" key="1">
    <citation type="submission" date="2020-04" db="EMBL/GenBank/DDBJ databases">
        <title>Description of novel Gluconacetobacter.</title>
        <authorList>
            <person name="Sombolestani A."/>
        </authorList>
    </citation>
    <scope>NUCLEOTIDE SEQUENCE [LARGE SCALE GENOMIC DNA]</scope>
    <source>
        <strain evidence="4 5">LMG 21311</strain>
    </source>
</reference>
<dbReference type="EMBL" id="JABEQF010000006">
    <property type="protein sequence ID" value="MBB2190217.1"/>
    <property type="molecule type" value="Genomic_DNA"/>
</dbReference>
<evidence type="ECO:0000313" key="4">
    <source>
        <dbReference type="EMBL" id="MBB2190217.1"/>
    </source>
</evidence>
<proteinExistence type="predicted"/>
<keyword evidence="2" id="KW-0964">Secreted</keyword>
<dbReference type="Pfam" id="PF03022">
    <property type="entry name" value="MRJP"/>
    <property type="match status" value="1"/>
</dbReference>
<organism evidence="4 5">
    <name type="scientific">Gluconacetobacter azotocaptans</name>
    <dbReference type="NCBI Taxonomy" id="142834"/>
    <lineage>
        <taxon>Bacteria</taxon>
        <taxon>Pseudomonadati</taxon>
        <taxon>Pseudomonadota</taxon>
        <taxon>Alphaproteobacteria</taxon>
        <taxon>Acetobacterales</taxon>
        <taxon>Acetobacteraceae</taxon>
        <taxon>Gluconacetobacter</taxon>
    </lineage>
</organism>